<organism evidence="2 3">
    <name type="scientific">Actinokineospora spheciospongiae</name>
    <dbReference type="NCBI Taxonomy" id="909613"/>
    <lineage>
        <taxon>Bacteria</taxon>
        <taxon>Bacillati</taxon>
        <taxon>Actinomycetota</taxon>
        <taxon>Actinomycetes</taxon>
        <taxon>Pseudonocardiales</taxon>
        <taxon>Pseudonocardiaceae</taxon>
        <taxon>Actinokineospora</taxon>
    </lineage>
</organism>
<dbReference type="EMBL" id="AYXG01000109">
    <property type="protein sequence ID" value="EWC61464.1"/>
    <property type="molecule type" value="Genomic_DNA"/>
</dbReference>
<dbReference type="Pfam" id="PF13556">
    <property type="entry name" value="HTH_30"/>
    <property type="match status" value="1"/>
</dbReference>
<dbReference type="AlphaFoldDB" id="W7J5U9"/>
<keyword evidence="3" id="KW-1185">Reference proteome</keyword>
<keyword evidence="2" id="KW-0238">DNA-binding</keyword>
<dbReference type="PANTHER" id="PTHR33744:SF1">
    <property type="entry name" value="DNA-BINDING TRANSCRIPTIONAL ACTIVATOR ADER"/>
    <property type="match status" value="1"/>
</dbReference>
<dbReference type="OrthoDB" id="3190266at2"/>
<dbReference type="STRING" id="909613.UO65_3202"/>
<evidence type="ECO:0000259" key="1">
    <source>
        <dbReference type="Pfam" id="PF13556"/>
    </source>
</evidence>
<dbReference type="Gene3D" id="1.10.10.2840">
    <property type="entry name" value="PucR C-terminal helix-turn-helix domain"/>
    <property type="match status" value="1"/>
</dbReference>
<dbReference type="PATRIC" id="fig|909613.9.peg.3204"/>
<evidence type="ECO:0000313" key="3">
    <source>
        <dbReference type="Proteomes" id="UP000019277"/>
    </source>
</evidence>
<name>W7J5U9_9PSEU</name>
<evidence type="ECO:0000313" key="2">
    <source>
        <dbReference type="EMBL" id="EWC61464.1"/>
    </source>
</evidence>
<dbReference type="GO" id="GO:0003677">
    <property type="term" value="F:DNA binding"/>
    <property type="evidence" value="ECO:0007669"/>
    <property type="project" value="UniProtKB-KW"/>
</dbReference>
<protein>
    <submittedName>
        <fullName evidence="2">Putative DNA-binding protein</fullName>
    </submittedName>
</protein>
<proteinExistence type="predicted"/>
<reference evidence="2 3" key="1">
    <citation type="journal article" date="2014" name="Genome Announc.">
        <title>Draft Genome Sequence of the Antitrypanosomally Active Sponge-Associated Bacterium Actinokineospora sp. Strain EG49.</title>
        <authorList>
            <person name="Harjes J."/>
            <person name="Ryu T."/>
            <person name="Abdelmohsen U.R."/>
            <person name="Moitinho-Silva L."/>
            <person name="Horn H."/>
            <person name="Ravasi T."/>
            <person name="Hentschel U."/>
        </authorList>
    </citation>
    <scope>NUCLEOTIDE SEQUENCE [LARGE SCALE GENOMIC DNA]</scope>
    <source>
        <strain evidence="2 3">EG49</strain>
    </source>
</reference>
<dbReference type="InterPro" id="IPR025736">
    <property type="entry name" value="PucR_C-HTH_dom"/>
</dbReference>
<dbReference type="InterPro" id="IPR042070">
    <property type="entry name" value="PucR_C-HTH_sf"/>
</dbReference>
<comment type="caution">
    <text evidence="2">The sequence shown here is derived from an EMBL/GenBank/DDBJ whole genome shotgun (WGS) entry which is preliminary data.</text>
</comment>
<gene>
    <name evidence="2" type="ORF">UO65_3202</name>
</gene>
<accession>W7J5U9</accession>
<dbReference type="InterPro" id="IPR051448">
    <property type="entry name" value="CdaR-like_regulators"/>
</dbReference>
<dbReference type="Proteomes" id="UP000019277">
    <property type="component" value="Unassembled WGS sequence"/>
</dbReference>
<dbReference type="RefSeq" id="WP_035283205.1">
    <property type="nucleotide sequence ID" value="NZ_AYXG01000109.1"/>
</dbReference>
<sequence>MVGVRDVVGRVGPTLLRLVAAGGDGAVGDVVIADGGVVAAGDLVLGVGVGAAGAVGLVGECGRRGAAAVLVKPPLAEDPAVLAEAERAAVAVVEVRADTSWAQLVWLLRSVLDAAADESEPADPFGDLFGLADAAAAVVDAPVTIEDANSRVLAYSARQDGTDPARVSTIMGRRVPHDVLARFRSHGVFRELVKGRTVVFVPAQPDGTLPRLVVPIRMGGELLGSMWAVVSGPVPDERAAAFADTAPVVALHLLRRRAREDGARGRSADLVRAALLGEGSGRLAAAELDLGPGPHRVVAIDAHDEGGRLALAARLGAGIGKRTAMGELHGVLYAIVPDEGWPALRSALGDPAGPQAAAGTAVGAGDLARGRAEADEALALLRAGLVGGRVAAHDDVWVVLVLHRAATAIAGAVAGIGPLARLDGSDDWYRDTLHEWLRHPGDPRAAAAALRIHPNTLRYRMSRVSALLAVDLTDPDTRVALLCQLVAERWH</sequence>
<dbReference type="eggNOG" id="COG2508">
    <property type="taxonomic scope" value="Bacteria"/>
</dbReference>
<dbReference type="PANTHER" id="PTHR33744">
    <property type="entry name" value="CARBOHYDRATE DIACID REGULATOR"/>
    <property type="match status" value="1"/>
</dbReference>
<feature type="domain" description="PucR C-terminal helix-turn-helix" evidence="1">
    <location>
        <begin position="430"/>
        <end position="485"/>
    </location>
</feature>